<evidence type="ECO:0000256" key="4">
    <source>
        <dbReference type="ARBA" id="ARBA00004752"/>
    </source>
</evidence>
<evidence type="ECO:0000256" key="18">
    <source>
        <dbReference type="ARBA" id="ARBA00031026"/>
    </source>
</evidence>
<evidence type="ECO:0000256" key="10">
    <source>
        <dbReference type="ARBA" id="ARBA00022630"/>
    </source>
</evidence>
<proteinExistence type="inferred from homology"/>
<dbReference type="PANTHER" id="PTHR21071">
    <property type="entry name" value="UDP-N-ACETYLENOLPYRUVOYLGLUCOSAMINE REDUCTASE"/>
    <property type="match status" value="1"/>
</dbReference>
<feature type="active site" evidence="20">
    <location>
        <position position="158"/>
    </location>
</feature>
<dbReference type="GO" id="GO:0009252">
    <property type="term" value="P:peptidoglycan biosynthetic process"/>
    <property type="evidence" value="ECO:0007669"/>
    <property type="project" value="UniProtKB-UniRule"/>
</dbReference>
<evidence type="ECO:0000256" key="9">
    <source>
        <dbReference type="ARBA" id="ARBA00022618"/>
    </source>
</evidence>
<evidence type="ECO:0000256" key="13">
    <source>
        <dbReference type="ARBA" id="ARBA00022960"/>
    </source>
</evidence>
<dbReference type="Gene3D" id="3.30.465.10">
    <property type="match status" value="1"/>
</dbReference>
<evidence type="ECO:0000256" key="3">
    <source>
        <dbReference type="ARBA" id="ARBA00004496"/>
    </source>
</evidence>
<evidence type="ECO:0000256" key="15">
    <source>
        <dbReference type="ARBA" id="ARBA00023002"/>
    </source>
</evidence>
<comment type="pathway">
    <text evidence="4 20">Cell wall biogenesis; peptidoglycan biosynthesis.</text>
</comment>
<keyword evidence="12 20" id="KW-0521">NADP</keyword>
<accession>A0A348WNA6</accession>
<keyword evidence="13 20" id="KW-0133">Cell shape</keyword>
<evidence type="ECO:0000256" key="7">
    <source>
        <dbReference type="ARBA" id="ARBA00015188"/>
    </source>
</evidence>
<evidence type="ECO:0000256" key="16">
    <source>
        <dbReference type="ARBA" id="ARBA00023306"/>
    </source>
</evidence>
<dbReference type="InterPro" id="IPR016169">
    <property type="entry name" value="FAD-bd_PCMH_sub2"/>
</dbReference>
<keyword evidence="10 20" id="KW-0285">Flavoprotein</keyword>
<comment type="function">
    <text evidence="2 20">Cell wall formation.</text>
</comment>
<evidence type="ECO:0000256" key="19">
    <source>
        <dbReference type="ARBA" id="ARBA00048914"/>
    </source>
</evidence>
<keyword evidence="16 20" id="KW-0131">Cell cycle</keyword>
<gene>
    <name evidence="20" type="primary">murB</name>
    <name evidence="22" type="ORF">DCR58_04435</name>
</gene>
<dbReference type="PROSITE" id="PS51387">
    <property type="entry name" value="FAD_PCMH"/>
    <property type="match status" value="1"/>
</dbReference>
<evidence type="ECO:0000256" key="17">
    <source>
        <dbReference type="ARBA" id="ARBA00023316"/>
    </source>
</evidence>
<organism evidence="22 23">
    <name type="scientific">Idiomarina baltica</name>
    <dbReference type="NCBI Taxonomy" id="190892"/>
    <lineage>
        <taxon>Bacteria</taxon>
        <taxon>Pseudomonadati</taxon>
        <taxon>Pseudomonadota</taxon>
        <taxon>Gammaproteobacteria</taxon>
        <taxon>Alteromonadales</taxon>
        <taxon>Idiomarinaceae</taxon>
        <taxon>Idiomarina</taxon>
    </lineage>
</organism>
<evidence type="ECO:0000256" key="1">
    <source>
        <dbReference type="ARBA" id="ARBA00001974"/>
    </source>
</evidence>
<dbReference type="GO" id="GO:0005829">
    <property type="term" value="C:cytosol"/>
    <property type="evidence" value="ECO:0007669"/>
    <property type="project" value="TreeGrafter"/>
</dbReference>
<dbReference type="InterPro" id="IPR006094">
    <property type="entry name" value="Oxid_FAD_bind_N"/>
</dbReference>
<dbReference type="GO" id="GO:0008360">
    <property type="term" value="P:regulation of cell shape"/>
    <property type="evidence" value="ECO:0007669"/>
    <property type="project" value="UniProtKB-KW"/>
</dbReference>
<keyword evidence="17 20" id="KW-0961">Cell wall biogenesis/degradation</keyword>
<dbReference type="AlphaFoldDB" id="A0A348WNA6"/>
<dbReference type="PANTHER" id="PTHR21071:SF4">
    <property type="entry name" value="UDP-N-ACETYLENOLPYRUVOYLGLUCOSAMINE REDUCTASE"/>
    <property type="match status" value="1"/>
</dbReference>
<dbReference type="InterPro" id="IPR036635">
    <property type="entry name" value="MurB_C_sf"/>
</dbReference>
<dbReference type="GO" id="GO:0071949">
    <property type="term" value="F:FAD binding"/>
    <property type="evidence" value="ECO:0007669"/>
    <property type="project" value="InterPro"/>
</dbReference>
<keyword evidence="8 20" id="KW-0963">Cytoplasm</keyword>
<dbReference type="NCBIfam" id="NF000755">
    <property type="entry name" value="PRK00046.1"/>
    <property type="match status" value="1"/>
</dbReference>
<evidence type="ECO:0000256" key="2">
    <source>
        <dbReference type="ARBA" id="ARBA00003921"/>
    </source>
</evidence>
<comment type="cofactor">
    <cofactor evidence="1 20">
        <name>FAD</name>
        <dbReference type="ChEBI" id="CHEBI:57692"/>
    </cofactor>
</comment>
<evidence type="ECO:0000259" key="21">
    <source>
        <dbReference type="PROSITE" id="PS51387"/>
    </source>
</evidence>
<dbReference type="EC" id="1.3.1.98" evidence="6 20"/>
<dbReference type="UniPathway" id="UPA00219"/>
<dbReference type="NCBIfam" id="TIGR00179">
    <property type="entry name" value="murB"/>
    <property type="match status" value="1"/>
</dbReference>
<dbReference type="InterPro" id="IPR016167">
    <property type="entry name" value="FAD-bd_PCMH_sub1"/>
</dbReference>
<dbReference type="InterPro" id="IPR011601">
    <property type="entry name" value="MurB_C"/>
</dbReference>
<dbReference type="GO" id="GO:0071555">
    <property type="term" value="P:cell wall organization"/>
    <property type="evidence" value="ECO:0007669"/>
    <property type="project" value="UniProtKB-KW"/>
</dbReference>
<comment type="subcellular location">
    <subcellularLocation>
        <location evidence="3 20">Cytoplasm</location>
    </subcellularLocation>
</comment>
<keyword evidence="14 20" id="KW-0573">Peptidoglycan synthesis</keyword>
<dbReference type="SUPFAM" id="SSF56194">
    <property type="entry name" value="Uridine diphospho-N-Acetylenolpyruvylglucosamine reductase, MurB, C-terminal domain"/>
    <property type="match status" value="1"/>
</dbReference>
<protein>
    <recommendedName>
        <fullName evidence="7 20">UDP-N-acetylenolpyruvoylglucosamine reductase</fullName>
        <ecNumber evidence="6 20">1.3.1.98</ecNumber>
    </recommendedName>
    <alternativeName>
        <fullName evidence="18 20">UDP-N-acetylmuramate dehydrogenase</fullName>
    </alternativeName>
</protein>
<evidence type="ECO:0000256" key="11">
    <source>
        <dbReference type="ARBA" id="ARBA00022827"/>
    </source>
</evidence>
<dbReference type="HAMAP" id="MF_00037">
    <property type="entry name" value="MurB"/>
    <property type="match status" value="1"/>
</dbReference>
<evidence type="ECO:0000256" key="8">
    <source>
        <dbReference type="ARBA" id="ARBA00022490"/>
    </source>
</evidence>
<feature type="active site" description="Proton donor" evidence="20">
    <location>
        <position position="228"/>
    </location>
</feature>
<evidence type="ECO:0000313" key="23">
    <source>
        <dbReference type="Proteomes" id="UP000262878"/>
    </source>
</evidence>
<dbReference type="GO" id="GO:0008762">
    <property type="term" value="F:UDP-N-acetylmuramate dehydrogenase activity"/>
    <property type="evidence" value="ECO:0007669"/>
    <property type="project" value="UniProtKB-UniRule"/>
</dbReference>
<dbReference type="Pfam" id="PF01565">
    <property type="entry name" value="FAD_binding_4"/>
    <property type="match status" value="1"/>
</dbReference>
<evidence type="ECO:0000256" key="20">
    <source>
        <dbReference type="HAMAP-Rule" id="MF_00037"/>
    </source>
</evidence>
<evidence type="ECO:0000256" key="5">
    <source>
        <dbReference type="ARBA" id="ARBA00010485"/>
    </source>
</evidence>
<dbReference type="InterPro" id="IPR003170">
    <property type="entry name" value="MurB"/>
</dbReference>
<dbReference type="Gene3D" id="3.90.78.10">
    <property type="entry name" value="UDP-N-acetylenolpyruvoylglucosamine reductase, C-terminal domain"/>
    <property type="match status" value="1"/>
</dbReference>
<evidence type="ECO:0000256" key="6">
    <source>
        <dbReference type="ARBA" id="ARBA00012518"/>
    </source>
</evidence>
<comment type="similarity">
    <text evidence="5 20">Belongs to the MurB family.</text>
</comment>
<evidence type="ECO:0000313" key="22">
    <source>
        <dbReference type="EMBL" id="HAR56018.1"/>
    </source>
</evidence>
<evidence type="ECO:0000256" key="12">
    <source>
        <dbReference type="ARBA" id="ARBA00022857"/>
    </source>
</evidence>
<feature type="domain" description="FAD-binding PCMH-type" evidence="21">
    <location>
        <begin position="17"/>
        <end position="181"/>
    </location>
</feature>
<dbReference type="SUPFAM" id="SSF56176">
    <property type="entry name" value="FAD-binding/transporter-associated domain-like"/>
    <property type="match status" value="1"/>
</dbReference>
<dbReference type="Gene3D" id="3.30.43.10">
    <property type="entry name" value="Uridine Diphospho-n-acetylenolpyruvylglucosamine Reductase, domain 2"/>
    <property type="match status" value="1"/>
</dbReference>
<keyword evidence="15 20" id="KW-0560">Oxidoreductase</keyword>
<reference evidence="22 23" key="1">
    <citation type="journal article" date="2018" name="Nat. Biotechnol.">
        <title>A standardized bacterial taxonomy based on genome phylogeny substantially revises the tree of life.</title>
        <authorList>
            <person name="Parks D.H."/>
            <person name="Chuvochina M."/>
            <person name="Waite D.W."/>
            <person name="Rinke C."/>
            <person name="Skarshewski A."/>
            <person name="Chaumeil P.A."/>
            <person name="Hugenholtz P."/>
        </authorList>
    </citation>
    <scope>NUCLEOTIDE SEQUENCE [LARGE SCALE GENOMIC DNA]</scope>
    <source>
        <strain evidence="22">UBA9360</strain>
    </source>
</reference>
<dbReference type="Proteomes" id="UP000262878">
    <property type="component" value="Unassembled WGS sequence"/>
</dbReference>
<dbReference type="Pfam" id="PF02873">
    <property type="entry name" value="MurB_C"/>
    <property type="match status" value="1"/>
</dbReference>
<comment type="caution">
    <text evidence="22">The sequence shown here is derived from an EMBL/GenBank/DDBJ whole genome shotgun (WGS) entry which is preliminary data.</text>
</comment>
<sequence>MWGFFVWPLASHHSFKINNYASEVFNVTSVADARSVVDLDSFLILGEGTNTLFVDNYDGVIVKSDITGISLQESQSGWHIRVGAQENWHDFVTWTLAKNMYGLENLVLIPGSVGAAPVQNIGAYGVEVSQYIQSVEAIHISTGEVHTIANDECDFSYRDSVFKRNPRSWLITHVNFYIPKAWQPNLSYPALADLKSQASISARTIADTVIAIRSSKLPDPNKIPNAGSFFKNPVVSVERYQQLIGDFPNLVGFEVDSGYKLAAGWLIECLGLKGTCCGDCCVHNKQALVLVNRGHATGDDVLALCRLIQQRVEQAFSVMLEPEVRLIGRNGLIDDVANYQGL</sequence>
<evidence type="ECO:0000256" key="14">
    <source>
        <dbReference type="ARBA" id="ARBA00022984"/>
    </source>
</evidence>
<name>A0A348WNA6_9GAMM</name>
<keyword evidence="11 20" id="KW-0274">FAD</keyword>
<keyword evidence="9 20" id="KW-0132">Cell division</keyword>
<comment type="catalytic activity">
    <reaction evidence="19 20">
        <text>UDP-N-acetyl-alpha-D-muramate + NADP(+) = UDP-N-acetyl-3-O-(1-carboxyvinyl)-alpha-D-glucosamine + NADPH + H(+)</text>
        <dbReference type="Rhea" id="RHEA:12248"/>
        <dbReference type="ChEBI" id="CHEBI:15378"/>
        <dbReference type="ChEBI" id="CHEBI:57783"/>
        <dbReference type="ChEBI" id="CHEBI:58349"/>
        <dbReference type="ChEBI" id="CHEBI:68483"/>
        <dbReference type="ChEBI" id="CHEBI:70757"/>
        <dbReference type="EC" id="1.3.1.98"/>
    </reaction>
</comment>
<dbReference type="GO" id="GO:0051301">
    <property type="term" value="P:cell division"/>
    <property type="evidence" value="ECO:0007669"/>
    <property type="project" value="UniProtKB-KW"/>
</dbReference>
<dbReference type="InterPro" id="IPR036318">
    <property type="entry name" value="FAD-bd_PCMH-like_sf"/>
</dbReference>
<dbReference type="STRING" id="314276.OS145_03547"/>
<feature type="active site" evidence="20">
    <location>
        <position position="323"/>
    </location>
</feature>
<dbReference type="InterPro" id="IPR016166">
    <property type="entry name" value="FAD-bd_PCMH"/>
</dbReference>
<dbReference type="EMBL" id="DMUP01000099">
    <property type="protein sequence ID" value="HAR56018.1"/>
    <property type="molecule type" value="Genomic_DNA"/>
</dbReference>